<evidence type="ECO:0000313" key="1">
    <source>
        <dbReference type="EMBL" id="KAG0591720.1"/>
    </source>
</evidence>
<keyword evidence="2" id="KW-1185">Reference proteome</keyword>
<accession>A0A8T0J738</accession>
<proteinExistence type="predicted"/>
<dbReference type="EMBL" id="CM026421">
    <property type="protein sequence ID" value="KAG0591720.1"/>
    <property type="molecule type" value="Genomic_DNA"/>
</dbReference>
<comment type="caution">
    <text evidence="1">The sequence shown here is derived from an EMBL/GenBank/DDBJ whole genome shotgun (WGS) entry which is preliminary data.</text>
</comment>
<reference evidence="1" key="1">
    <citation type="submission" date="2020-06" db="EMBL/GenBank/DDBJ databases">
        <title>WGS assembly of Ceratodon purpureus strain R40.</title>
        <authorList>
            <person name="Carey S.B."/>
            <person name="Jenkins J."/>
            <person name="Shu S."/>
            <person name="Lovell J.T."/>
            <person name="Sreedasyam A."/>
            <person name="Maumus F."/>
            <person name="Tiley G.P."/>
            <person name="Fernandez-Pozo N."/>
            <person name="Barry K."/>
            <person name="Chen C."/>
            <person name="Wang M."/>
            <person name="Lipzen A."/>
            <person name="Daum C."/>
            <person name="Saski C.A."/>
            <person name="Payton A.C."/>
            <person name="Mcbreen J.C."/>
            <person name="Conrad R.E."/>
            <person name="Kollar L.M."/>
            <person name="Olsson S."/>
            <person name="Huttunen S."/>
            <person name="Landis J.B."/>
            <person name="Wickett N.J."/>
            <person name="Johnson M.G."/>
            <person name="Rensing S.A."/>
            <person name="Grimwood J."/>
            <person name="Schmutz J."/>
            <person name="Mcdaniel S.F."/>
        </authorList>
    </citation>
    <scope>NUCLEOTIDE SEQUENCE</scope>
    <source>
        <strain evidence="1">R40</strain>
    </source>
</reference>
<evidence type="ECO:0000313" key="2">
    <source>
        <dbReference type="Proteomes" id="UP000822688"/>
    </source>
</evidence>
<sequence length="100" mass="12096">METYRFRLLYSEYEYFNVSSCWWLLCLISQLRTRMRRVLQTPLSIYLIVSSPHNRENESMKEVKGNLNGIFCPCHCFTRLVLVLLRNQLNHLYFPKLFLS</sequence>
<gene>
    <name evidence="1" type="ORF">KC19_1G196100</name>
</gene>
<name>A0A8T0J738_CERPU</name>
<organism evidence="1 2">
    <name type="scientific">Ceratodon purpureus</name>
    <name type="common">Fire moss</name>
    <name type="synonym">Dicranum purpureum</name>
    <dbReference type="NCBI Taxonomy" id="3225"/>
    <lineage>
        <taxon>Eukaryota</taxon>
        <taxon>Viridiplantae</taxon>
        <taxon>Streptophyta</taxon>
        <taxon>Embryophyta</taxon>
        <taxon>Bryophyta</taxon>
        <taxon>Bryophytina</taxon>
        <taxon>Bryopsida</taxon>
        <taxon>Dicranidae</taxon>
        <taxon>Pseudoditrichales</taxon>
        <taxon>Ditrichaceae</taxon>
        <taxon>Ceratodon</taxon>
    </lineage>
</organism>
<protein>
    <submittedName>
        <fullName evidence="1">Uncharacterized protein</fullName>
    </submittedName>
</protein>
<dbReference type="AlphaFoldDB" id="A0A8T0J738"/>
<dbReference type="Proteomes" id="UP000822688">
    <property type="component" value="Chromosome 1"/>
</dbReference>